<dbReference type="GO" id="GO:0000209">
    <property type="term" value="P:protein polyubiquitination"/>
    <property type="evidence" value="ECO:0007669"/>
    <property type="project" value="InterPro"/>
</dbReference>
<organism evidence="5 6">
    <name type="scientific">Eptatretus burgeri</name>
    <name type="common">Inshore hagfish</name>
    <dbReference type="NCBI Taxonomy" id="7764"/>
    <lineage>
        <taxon>Eukaryota</taxon>
        <taxon>Metazoa</taxon>
        <taxon>Chordata</taxon>
        <taxon>Craniata</taxon>
        <taxon>Vertebrata</taxon>
        <taxon>Cyclostomata</taxon>
        <taxon>Myxini</taxon>
        <taxon>Myxiniformes</taxon>
        <taxon>Myxinidae</taxon>
        <taxon>Eptatretinae</taxon>
        <taxon>Eptatretus</taxon>
    </lineage>
</organism>
<dbReference type="Ensembl" id="ENSEBUT00000026428.1">
    <property type="protein sequence ID" value="ENSEBUP00000025852.1"/>
    <property type="gene ID" value="ENSEBUG00000015931.1"/>
</dbReference>
<keyword evidence="6" id="KW-1185">Reference proteome</keyword>
<name>A0A8C4R6L8_EPTBU</name>
<feature type="domain" description="Pellino FHA" evidence="3">
    <location>
        <begin position="94"/>
        <end position="185"/>
    </location>
</feature>
<feature type="domain" description="Pellino RING" evidence="4">
    <location>
        <begin position="259"/>
        <end position="349"/>
    </location>
</feature>
<proteinExistence type="inferred from homology"/>
<keyword evidence="2" id="KW-0597">Phosphoprotein</keyword>
<evidence type="ECO:0000259" key="4">
    <source>
        <dbReference type="Pfam" id="PF20723"/>
    </source>
</evidence>
<evidence type="ECO:0000256" key="1">
    <source>
        <dbReference type="ARBA" id="ARBA00005639"/>
    </source>
</evidence>
<accession>A0A8C4R6L8</accession>
<sequence>MSHAGGDERLKYGKLLVVGYNGSLPGGNRGRQRSRMPLYRRPTANGVKPILGSQAWQQEKDSSQSGHSVSFGVPGHHPLVINYVRDDTTDMFQEKAPKWRGSSGEMDALTTNGVLLMQVPNSGERAVWREVSVGGQVFPLSEMRSSRHPEALVRNETNELQDGSLIDLCGATLLWRSARESCSGPYLPHHKSQNVPPLSLSTSSAGSASQLEACLTCGHVIQVQRVKRQEWTSCARTLQLGAMSDIDYSIAKSGPSDVWHGQYRATERCTTCLVQGNYSPLSLGCEAGLCVDDGPPTHAFVPCGHVCSGPTARFWATTGLPHGTQAFHAVCPFCGRQLTGEKGYVELCFD</sequence>
<dbReference type="PANTHER" id="PTHR12098:SF9">
    <property type="entry name" value="E3 UBIQUITIN-PROTEIN LIGASE PELLINO HOMOLOG 3"/>
    <property type="match status" value="1"/>
</dbReference>
<dbReference type="Pfam" id="PF04710">
    <property type="entry name" value="Pellino_FHA"/>
    <property type="match status" value="2"/>
</dbReference>
<dbReference type="AlphaFoldDB" id="A0A8C4R6L8"/>
<evidence type="ECO:0000256" key="2">
    <source>
        <dbReference type="ARBA" id="ARBA00022553"/>
    </source>
</evidence>
<dbReference type="Pfam" id="PF20723">
    <property type="entry name" value="Pellino_RING"/>
    <property type="match status" value="1"/>
</dbReference>
<comment type="similarity">
    <text evidence="1">Belongs to the pellino family.</text>
</comment>
<protein>
    <recommendedName>
        <fullName evidence="7">Pellino</fullName>
    </recommendedName>
</protein>
<reference evidence="5" key="1">
    <citation type="submission" date="2025-08" db="UniProtKB">
        <authorList>
            <consortium name="Ensembl"/>
        </authorList>
    </citation>
    <scope>IDENTIFICATION</scope>
</reference>
<dbReference type="GeneTree" id="ENSGT00950000183050"/>
<dbReference type="Proteomes" id="UP000694388">
    <property type="component" value="Unplaced"/>
</dbReference>
<dbReference type="GO" id="GO:0061630">
    <property type="term" value="F:ubiquitin protein ligase activity"/>
    <property type="evidence" value="ECO:0007669"/>
    <property type="project" value="InterPro"/>
</dbReference>
<evidence type="ECO:0000313" key="5">
    <source>
        <dbReference type="Ensembl" id="ENSEBUP00000025852.1"/>
    </source>
</evidence>
<feature type="domain" description="Pellino FHA" evidence="3">
    <location>
        <begin position="7"/>
        <end position="93"/>
    </location>
</feature>
<reference evidence="5" key="2">
    <citation type="submission" date="2025-09" db="UniProtKB">
        <authorList>
            <consortium name="Ensembl"/>
        </authorList>
    </citation>
    <scope>IDENTIFICATION</scope>
</reference>
<dbReference type="InterPro" id="IPR048334">
    <property type="entry name" value="Pellino_FHA"/>
</dbReference>
<evidence type="ECO:0000313" key="6">
    <source>
        <dbReference type="Proteomes" id="UP000694388"/>
    </source>
</evidence>
<evidence type="ECO:0000259" key="3">
    <source>
        <dbReference type="Pfam" id="PF04710"/>
    </source>
</evidence>
<dbReference type="InterPro" id="IPR006800">
    <property type="entry name" value="Pellino_fam"/>
</dbReference>
<dbReference type="InterPro" id="IPR048335">
    <property type="entry name" value="Pellino_RING"/>
</dbReference>
<dbReference type="GO" id="GO:0008592">
    <property type="term" value="P:regulation of Toll signaling pathway"/>
    <property type="evidence" value="ECO:0007669"/>
    <property type="project" value="InterPro"/>
</dbReference>
<evidence type="ECO:0008006" key="7">
    <source>
        <dbReference type="Google" id="ProtNLM"/>
    </source>
</evidence>
<dbReference type="PANTHER" id="PTHR12098">
    <property type="entry name" value="E3 UBIQUITIN-PROTEIN LIGASE PELLINO-RELATED"/>
    <property type="match status" value="1"/>
</dbReference>